<keyword evidence="4" id="KW-1185">Reference proteome</keyword>
<dbReference type="PANTHER" id="PTHR43649">
    <property type="entry name" value="ARABINOSE-BINDING PROTEIN-RELATED"/>
    <property type="match status" value="1"/>
</dbReference>
<dbReference type="EMBL" id="JACXIZ010000020">
    <property type="protein sequence ID" value="MBD2845967.1"/>
    <property type="molecule type" value="Genomic_DNA"/>
</dbReference>
<dbReference type="InterPro" id="IPR006059">
    <property type="entry name" value="SBP"/>
</dbReference>
<evidence type="ECO:0000259" key="2">
    <source>
        <dbReference type="Pfam" id="PF12010"/>
    </source>
</evidence>
<proteinExistence type="predicted"/>
<feature type="domain" description="DUF3502" evidence="2">
    <location>
        <begin position="446"/>
        <end position="512"/>
    </location>
</feature>
<dbReference type="AlphaFoldDB" id="A0A927BSI1"/>
<evidence type="ECO:0000313" key="3">
    <source>
        <dbReference type="EMBL" id="MBD2845967.1"/>
    </source>
</evidence>
<evidence type="ECO:0000313" key="4">
    <source>
        <dbReference type="Proteomes" id="UP000621560"/>
    </source>
</evidence>
<dbReference type="Gene3D" id="3.40.190.10">
    <property type="entry name" value="Periplasmic binding protein-like II"/>
    <property type="match status" value="2"/>
</dbReference>
<keyword evidence="1" id="KW-0732">Signal</keyword>
<dbReference type="InterPro" id="IPR022627">
    <property type="entry name" value="DUF3502"/>
</dbReference>
<protein>
    <submittedName>
        <fullName evidence="3">Extracellular solute-binding protein</fullName>
    </submittedName>
</protein>
<gene>
    <name evidence="3" type="ORF">IDH44_12250</name>
</gene>
<sequence length="515" mass="57349">MKAKKLAKMSLMLTTVAAMLAACSTGDNTNAGNNAGSEGAAGNNGAASGEKLPVRYLLPGNAPEDLDTVVAAINEKMAADGVNLTYEPTYIPWDVWDQKTNLMMSTGEEFEMIAIMHDIKSPNVLVGNGGLVAIDELLDEYGADLKAAMPEWIWESAKVKGETYSVPNFWSDTAFNDGMITMRADLLAENGLQAPTSPAELLDVTETLKTNWPEDDKNVYIKMLEEPAYYLHRTYETYPFTVFENMVYIDQEGNVESWLETDEFKQDVDYAREAYERGLIHPDVLTVPDDVMNREELAGRYLYRQGDVGLGPEAMQRFPEAELDIYFLNSLEEQPRFRSYAVRNSNGISATSPHPEAAIQFLNWVYGSQENFDLVLYGVEGEHWEDAGDNLRETLKLGSNGGSAYELPMWLLGHVEMNRYPTSYDKERLERRTTIADPADVTNSVTIGFNFDPTQVSSEYANVVAEMKTSILPLMYGVVSYDKAFAGALSNMKAAGLDAVVAEYEKQFSEWQASQ</sequence>
<dbReference type="Pfam" id="PF12010">
    <property type="entry name" value="DUF3502"/>
    <property type="match status" value="1"/>
</dbReference>
<accession>A0A927BSI1</accession>
<organism evidence="3 4">
    <name type="scientific">Paenibacillus sabuli</name>
    <dbReference type="NCBI Taxonomy" id="2772509"/>
    <lineage>
        <taxon>Bacteria</taxon>
        <taxon>Bacillati</taxon>
        <taxon>Bacillota</taxon>
        <taxon>Bacilli</taxon>
        <taxon>Bacillales</taxon>
        <taxon>Paenibacillaceae</taxon>
        <taxon>Paenibacillus</taxon>
    </lineage>
</organism>
<dbReference type="Pfam" id="PF01547">
    <property type="entry name" value="SBP_bac_1"/>
    <property type="match status" value="1"/>
</dbReference>
<name>A0A927BSI1_9BACL</name>
<dbReference type="PROSITE" id="PS51257">
    <property type="entry name" value="PROKAR_LIPOPROTEIN"/>
    <property type="match status" value="1"/>
</dbReference>
<dbReference type="SUPFAM" id="SSF53850">
    <property type="entry name" value="Periplasmic binding protein-like II"/>
    <property type="match status" value="1"/>
</dbReference>
<evidence type="ECO:0000256" key="1">
    <source>
        <dbReference type="SAM" id="SignalP"/>
    </source>
</evidence>
<feature type="chain" id="PRO_5039160959" evidence="1">
    <location>
        <begin position="22"/>
        <end position="515"/>
    </location>
</feature>
<comment type="caution">
    <text evidence="3">The sequence shown here is derived from an EMBL/GenBank/DDBJ whole genome shotgun (WGS) entry which is preliminary data.</text>
</comment>
<reference evidence="3" key="1">
    <citation type="submission" date="2020-09" db="EMBL/GenBank/DDBJ databases">
        <title>A novel bacterium of genus Paenibacillus, isolated from South China Sea.</title>
        <authorList>
            <person name="Huang H."/>
            <person name="Mo K."/>
            <person name="Hu Y."/>
        </authorList>
    </citation>
    <scope>NUCLEOTIDE SEQUENCE</scope>
    <source>
        <strain evidence="3">IB182496</strain>
    </source>
</reference>
<dbReference type="PANTHER" id="PTHR43649:SF12">
    <property type="entry name" value="DIACETYLCHITOBIOSE BINDING PROTEIN DASA"/>
    <property type="match status" value="1"/>
</dbReference>
<dbReference type="Proteomes" id="UP000621560">
    <property type="component" value="Unassembled WGS sequence"/>
</dbReference>
<dbReference type="RefSeq" id="WP_190918041.1">
    <property type="nucleotide sequence ID" value="NZ_JACXIZ010000020.1"/>
</dbReference>
<feature type="signal peptide" evidence="1">
    <location>
        <begin position="1"/>
        <end position="21"/>
    </location>
</feature>
<dbReference type="InterPro" id="IPR050490">
    <property type="entry name" value="Bact_solute-bd_prot1"/>
</dbReference>